<evidence type="ECO:0000256" key="1">
    <source>
        <dbReference type="ARBA" id="ARBA00022741"/>
    </source>
</evidence>
<dbReference type="PROSITE" id="PS50043">
    <property type="entry name" value="HTH_LUXR_2"/>
    <property type="match status" value="1"/>
</dbReference>
<gene>
    <name evidence="4" type="ORF">F8566_30970</name>
</gene>
<dbReference type="InterPro" id="IPR000792">
    <property type="entry name" value="Tscrpt_reg_LuxR_C"/>
</dbReference>
<dbReference type="PRINTS" id="PR00038">
    <property type="entry name" value="HTHLUXR"/>
</dbReference>
<dbReference type="CDD" id="cd06170">
    <property type="entry name" value="LuxR_C_like"/>
    <property type="match status" value="1"/>
</dbReference>
<evidence type="ECO:0000313" key="4">
    <source>
        <dbReference type="EMBL" id="KAB2344365.1"/>
    </source>
</evidence>
<organism evidence="4 5">
    <name type="scientific">Actinomadura rudentiformis</name>
    <dbReference type="NCBI Taxonomy" id="359158"/>
    <lineage>
        <taxon>Bacteria</taxon>
        <taxon>Bacillati</taxon>
        <taxon>Actinomycetota</taxon>
        <taxon>Actinomycetes</taxon>
        <taxon>Streptosporangiales</taxon>
        <taxon>Thermomonosporaceae</taxon>
        <taxon>Actinomadura</taxon>
    </lineage>
</organism>
<dbReference type="SUPFAM" id="SSF46894">
    <property type="entry name" value="C-terminal effector domain of the bipartite response regulators"/>
    <property type="match status" value="1"/>
</dbReference>
<dbReference type="EMBL" id="WBMT01000016">
    <property type="protein sequence ID" value="KAB2344365.1"/>
    <property type="molecule type" value="Genomic_DNA"/>
</dbReference>
<dbReference type="SUPFAM" id="SSF52540">
    <property type="entry name" value="P-loop containing nucleoside triphosphate hydrolases"/>
    <property type="match status" value="1"/>
</dbReference>
<dbReference type="AlphaFoldDB" id="A0A6H9YNZ0"/>
<dbReference type="Gene3D" id="1.25.40.10">
    <property type="entry name" value="Tetratricopeptide repeat domain"/>
    <property type="match status" value="1"/>
</dbReference>
<keyword evidence="1" id="KW-0547">Nucleotide-binding</keyword>
<dbReference type="InterPro" id="IPR041664">
    <property type="entry name" value="AAA_16"/>
</dbReference>
<keyword evidence="5" id="KW-1185">Reference proteome</keyword>
<dbReference type="Pfam" id="PF00196">
    <property type="entry name" value="GerE"/>
    <property type="match status" value="1"/>
</dbReference>
<dbReference type="SUPFAM" id="SSF48452">
    <property type="entry name" value="TPR-like"/>
    <property type="match status" value="2"/>
</dbReference>
<dbReference type="InterPro" id="IPR016032">
    <property type="entry name" value="Sig_transdc_resp-reg_C-effctor"/>
</dbReference>
<dbReference type="GO" id="GO:0005737">
    <property type="term" value="C:cytoplasm"/>
    <property type="evidence" value="ECO:0007669"/>
    <property type="project" value="TreeGrafter"/>
</dbReference>
<dbReference type="Pfam" id="PF13191">
    <property type="entry name" value="AAA_16"/>
    <property type="match status" value="1"/>
</dbReference>
<dbReference type="Gene3D" id="3.40.50.300">
    <property type="entry name" value="P-loop containing nucleotide triphosphate hydrolases"/>
    <property type="match status" value="1"/>
</dbReference>
<evidence type="ECO:0000256" key="2">
    <source>
        <dbReference type="ARBA" id="ARBA00022840"/>
    </source>
</evidence>
<comment type="caution">
    <text evidence="4">The sequence shown here is derived from an EMBL/GenBank/DDBJ whole genome shotgun (WGS) entry which is preliminary data.</text>
</comment>
<dbReference type="Gene3D" id="1.10.10.10">
    <property type="entry name" value="Winged helix-like DNA-binding domain superfamily/Winged helix DNA-binding domain"/>
    <property type="match status" value="1"/>
</dbReference>
<keyword evidence="2" id="KW-0067">ATP-binding</keyword>
<dbReference type="RefSeq" id="WP_151565392.1">
    <property type="nucleotide sequence ID" value="NZ_WBMT01000016.1"/>
</dbReference>
<reference evidence="4 5" key="1">
    <citation type="submission" date="2019-09" db="EMBL/GenBank/DDBJ databases">
        <title>Actinomadura physcomitrii sp. nov., a novel actinomycete isolated from moss [Physcomitrium sphaericum (Ludw) Fuernr].</title>
        <authorList>
            <person name="Zhuang X."/>
            <person name="Liu C."/>
        </authorList>
    </citation>
    <scope>NUCLEOTIDE SEQUENCE [LARGE SCALE GENOMIC DNA]</scope>
    <source>
        <strain evidence="4 5">HMC1</strain>
    </source>
</reference>
<dbReference type="GO" id="GO:0004016">
    <property type="term" value="F:adenylate cyclase activity"/>
    <property type="evidence" value="ECO:0007669"/>
    <property type="project" value="TreeGrafter"/>
</dbReference>
<name>A0A6H9YNZ0_9ACTN</name>
<dbReference type="InterPro" id="IPR027417">
    <property type="entry name" value="P-loop_NTPase"/>
</dbReference>
<dbReference type="InterPro" id="IPR036388">
    <property type="entry name" value="WH-like_DNA-bd_sf"/>
</dbReference>
<evidence type="ECO:0000259" key="3">
    <source>
        <dbReference type="PROSITE" id="PS50043"/>
    </source>
</evidence>
<dbReference type="PANTHER" id="PTHR16305">
    <property type="entry name" value="TESTICULAR SOLUBLE ADENYLYL CYCLASE"/>
    <property type="match status" value="1"/>
</dbReference>
<dbReference type="GO" id="GO:0006355">
    <property type="term" value="P:regulation of DNA-templated transcription"/>
    <property type="evidence" value="ECO:0007669"/>
    <property type="project" value="InterPro"/>
</dbReference>
<accession>A0A6H9YNZ0</accession>
<protein>
    <submittedName>
        <fullName evidence="4">AAA family ATPase</fullName>
    </submittedName>
</protein>
<dbReference type="GO" id="GO:0003677">
    <property type="term" value="F:DNA binding"/>
    <property type="evidence" value="ECO:0007669"/>
    <property type="project" value="InterPro"/>
</dbReference>
<dbReference type="OrthoDB" id="4500249at2"/>
<dbReference type="InterPro" id="IPR011990">
    <property type="entry name" value="TPR-like_helical_dom_sf"/>
</dbReference>
<dbReference type="PANTHER" id="PTHR16305:SF35">
    <property type="entry name" value="TRANSCRIPTIONAL ACTIVATOR DOMAIN"/>
    <property type="match status" value="1"/>
</dbReference>
<evidence type="ECO:0000313" key="5">
    <source>
        <dbReference type="Proteomes" id="UP000468735"/>
    </source>
</evidence>
<dbReference type="GO" id="GO:0005524">
    <property type="term" value="F:ATP binding"/>
    <property type="evidence" value="ECO:0007669"/>
    <property type="project" value="UniProtKB-KW"/>
</dbReference>
<proteinExistence type="predicted"/>
<sequence length="989" mass="106017">MEGPTGQPPGAEPSTVPLVGRQDALRVLEEALDSTAAGAFRFIALVGEPGAGKTRLLGEIIAAADARKLTTLSGRAAEFEQEMPFGAIVDALDDLLEEHRPNLTPTALQLLGTVFPALEEGTDAQVPHKGATSAPRVARYQLHRAIRHLLEEIASNSGLVLLLDDVHWSDEASIELLDYLVRHPPRARVLVAMAYRPAQVSPRLAALVDTAGEHGRRVSVDPLSAAEVAEFLGPHLSRSRCQALYEASGGNPFYLEALSRRDRTGSPVEGDEPGELWGAIPELRDLMELPPAVRSALQMELGALPEVALRVAQAAALAADEFEPALAAAGAELSESEALAAIDELVARDLVRPAVTGRFRFRHPLVRHVAYGSAAAGWRLGAHSRISAYLAELGAPATLRAHHVERSAGYGDRAAVATLVQAARTVAPQAPATAAHWLEAALRLLPEDPPADADSEAPDSRLRLLMDLVHVQTVSGQLAEGRETAKELLRLLPEDDHARRARAVQLCAVIERQLHHHQEARALVLDELQRMPDPQASSAVLLRVRLVADRLMRVDIRGAQAVLDHIPTDAPNWEPGLKEAVASLRVLPAYASLRTTDAITYAEEADRILSSAPDANLAECLDTLPWLCWTEVMMGRYSDALRHLDRIIEIARATGQASFITYMLTARARACLELGRLSEAAAAAEEATETARLLRSGEALVFGLTQQCLAASRAGDHDQALRLGEEAVRGDIGAGEWWGAMARYAHGVALVEAGHPKEGADALMDACGDPLAPMLDPATLLDCAELMARIEAEAQQQDEAHKWAEIAGALAQAELPASSAIATLARAHATRAENAAEAARLAADAAETLLLAGRRIDAGRAEVVAGLAQHAAGERDRARQRLRVAAGLFAECGAESLHAQTVREQRKLGVRVTARPGGRGEGPFGLSPREYEIAIFVAEGHTNQQIAKKLFLSVRTVETHLSRVFTKLGVTSRVGVATTLNRAAEQRRS</sequence>
<dbReference type="SMART" id="SM00421">
    <property type="entry name" value="HTH_LUXR"/>
    <property type="match status" value="1"/>
</dbReference>
<dbReference type="PROSITE" id="PS00622">
    <property type="entry name" value="HTH_LUXR_1"/>
    <property type="match status" value="1"/>
</dbReference>
<feature type="domain" description="HTH luxR-type" evidence="3">
    <location>
        <begin position="919"/>
        <end position="984"/>
    </location>
</feature>
<dbReference type="Proteomes" id="UP000468735">
    <property type="component" value="Unassembled WGS sequence"/>
</dbReference>